<dbReference type="EMBL" id="CP000246">
    <property type="protein sequence ID" value="ABG83428.1"/>
    <property type="molecule type" value="Genomic_DNA"/>
</dbReference>
<keyword evidence="2" id="KW-1185">Reference proteome</keyword>
<sequence>MFKKGFLIDLDVEPKTDEDICLEVAKYCGKDGLAFEFIKRTSPVIAMIDGTKYEIQKKYQTVRLLNCWVLSCREID</sequence>
<organism evidence="1 2">
    <name type="scientific">Clostridium perfringens (strain ATCC 13124 / DSM 756 / JCM 1290 / NCIMB 6125 / NCTC 8237 / Type A)</name>
    <dbReference type="NCBI Taxonomy" id="195103"/>
    <lineage>
        <taxon>Bacteria</taxon>
        <taxon>Bacillati</taxon>
        <taxon>Bacillota</taxon>
        <taxon>Clostridia</taxon>
        <taxon>Eubacteriales</taxon>
        <taxon>Clostridiaceae</taxon>
        <taxon>Clostridium</taxon>
    </lineage>
</organism>
<dbReference type="RefSeq" id="WP_011590526.1">
    <property type="nucleotide sequence ID" value="NC_008261.1"/>
</dbReference>
<dbReference type="AlphaFoldDB" id="A0A0H2YRX2"/>
<proteinExistence type="predicted"/>
<reference evidence="1 2" key="1">
    <citation type="journal article" date="2006" name="Genome Res.">
        <title>Skewed genomic variability in strains of the toxigenic bacterial pathogen, Clostridium perfringens.</title>
        <authorList>
            <person name="Myers G.S."/>
            <person name="Rasko D.A."/>
            <person name="Cheung J.K."/>
            <person name="Ravel J."/>
            <person name="Seshadri R."/>
            <person name="Deboy R.T."/>
            <person name="Ren Q."/>
            <person name="Varga J."/>
            <person name="Awad M.M."/>
            <person name="Brinkac L.M."/>
            <person name="Daugherty S.C."/>
            <person name="Haft D.H."/>
            <person name="Dodson R.J."/>
            <person name="Madupu R."/>
            <person name="Nelson W.C."/>
            <person name="Rosovitz M.J."/>
            <person name="Sullivan S.A."/>
            <person name="Khouri H."/>
            <person name="Dimitrov G.I."/>
            <person name="Watkins K.L."/>
            <person name="Mulligan S."/>
            <person name="Benton J."/>
            <person name="Radune D."/>
            <person name="Fisher D.J."/>
            <person name="Atkins H.S."/>
            <person name="Hiscox T."/>
            <person name="Jost B.H."/>
            <person name="Billington S.J."/>
            <person name="Songer J.G."/>
            <person name="McClane B.A."/>
            <person name="Titball R.W."/>
            <person name="Rood J.I."/>
            <person name="Melville S.B."/>
            <person name="Paulsen I.T."/>
        </authorList>
    </citation>
    <scope>NUCLEOTIDE SEQUENCE [LARGE SCALE GENOMIC DNA]</scope>
    <source>
        <strain evidence="2">ATCC 13124 / DSM 756 / JCM 1290 / NCIMB 6125 / NCTC 8237 / S 107 / Type A</strain>
    </source>
</reference>
<accession>A0A0H2YRX2</accession>
<dbReference type="HOGENOM" id="CLU_2648135_0_0_9"/>
<dbReference type="Proteomes" id="UP000001823">
    <property type="component" value="Chromosome"/>
</dbReference>
<gene>
    <name evidence="1" type="ordered locus">CPF_1024</name>
</gene>
<protein>
    <recommendedName>
        <fullName evidence="3">DUF4318 domain-containing protein</fullName>
    </recommendedName>
</protein>
<name>A0A0H2YRX2_CLOP1</name>
<dbReference type="PaxDb" id="195103-CPF_1024"/>
<dbReference type="KEGG" id="cpf:CPF_1024"/>
<evidence type="ECO:0000313" key="2">
    <source>
        <dbReference type="Proteomes" id="UP000001823"/>
    </source>
</evidence>
<evidence type="ECO:0000313" key="1">
    <source>
        <dbReference type="EMBL" id="ABG83428.1"/>
    </source>
</evidence>
<evidence type="ECO:0008006" key="3">
    <source>
        <dbReference type="Google" id="ProtNLM"/>
    </source>
</evidence>